<organism evidence="1 2">
    <name type="scientific">Corallococcus praedator</name>
    <dbReference type="NCBI Taxonomy" id="2316724"/>
    <lineage>
        <taxon>Bacteria</taxon>
        <taxon>Pseudomonadati</taxon>
        <taxon>Myxococcota</taxon>
        <taxon>Myxococcia</taxon>
        <taxon>Myxococcales</taxon>
        <taxon>Cystobacterineae</taxon>
        <taxon>Myxococcaceae</taxon>
        <taxon>Corallococcus</taxon>
    </lineage>
</organism>
<evidence type="ECO:0000313" key="1">
    <source>
        <dbReference type="EMBL" id="RKH78940.1"/>
    </source>
</evidence>
<accession>A0ABX9Q250</accession>
<name>A0ABX9Q250_9BACT</name>
<dbReference type="EMBL" id="RAWI01001183">
    <property type="protein sequence ID" value="RKH78940.1"/>
    <property type="molecule type" value="Genomic_DNA"/>
</dbReference>
<feature type="non-terminal residue" evidence="1">
    <location>
        <position position="83"/>
    </location>
</feature>
<sequence length="83" mass="8800">MSDGAGPASFGRVDPDGTVYVRTESGERAVGQVPDVPPEEALSFFTRRYDALDLEVSLLETRIASGALSPDDAVSSIRTVRTA</sequence>
<gene>
    <name evidence="1" type="ORF">D7Y13_43670</name>
</gene>
<reference evidence="1 2" key="1">
    <citation type="submission" date="2018-09" db="EMBL/GenBank/DDBJ databases">
        <authorList>
            <person name="Livingstone P.G."/>
            <person name="Whitworth D.E."/>
        </authorList>
    </citation>
    <scope>NUCLEOTIDE SEQUENCE [LARGE SCALE GENOMIC DNA]</scope>
    <source>
        <strain evidence="1 2">CA031B</strain>
    </source>
</reference>
<proteinExistence type="predicted"/>
<dbReference type="Proteomes" id="UP000278907">
    <property type="component" value="Unassembled WGS sequence"/>
</dbReference>
<comment type="caution">
    <text evidence="1">The sequence shown here is derived from an EMBL/GenBank/DDBJ whole genome shotgun (WGS) entry which is preliminary data.</text>
</comment>
<protein>
    <submittedName>
        <fullName evidence="1">DUF349 domain-containing protein</fullName>
    </submittedName>
</protein>
<evidence type="ECO:0000313" key="2">
    <source>
        <dbReference type="Proteomes" id="UP000278907"/>
    </source>
</evidence>
<keyword evidence="2" id="KW-1185">Reference proteome</keyword>